<dbReference type="InterPro" id="IPR036291">
    <property type="entry name" value="NAD(P)-bd_dom_sf"/>
</dbReference>
<sequence>MAADKKKVAIIGAGPVGCAFAVHLVKAGHDVIIVGRGQRLANLEDNGGVLTKKSEKATEISKTPVKAVGSLDTAQPWDIVLLAVTEHQFDAPLFATLKACRKTTEILFMFNTFASLDKYFDVLGKERCIMGFPAVMAFFYDGALVHRFYSFGQITIISSPEWRFIFSSAGITCVHEPDMQSWLRTHAAMVVGVMSAAVAAAKRKSKVTWAEAQLSAGAAREGFTLVKKLGNSVTPKFIYYLGVAAPSFVLTGLLWVLTRVPSIRNNPQVLPNWEREMLGLAESIIGAAPSDDDLQAATLTGQEAKQATLTAAVVVAYFCHFLFL</sequence>
<dbReference type="SUPFAM" id="SSF51905">
    <property type="entry name" value="FAD/NAD(P)-binding domain"/>
    <property type="match status" value="1"/>
</dbReference>
<gene>
    <name evidence="3" type="ORF">LTR24_010441</name>
</gene>
<reference evidence="3 4" key="1">
    <citation type="submission" date="2023-08" db="EMBL/GenBank/DDBJ databases">
        <title>Black Yeasts Isolated from many extreme environments.</title>
        <authorList>
            <person name="Coleine C."/>
            <person name="Stajich J.E."/>
            <person name="Selbmann L."/>
        </authorList>
    </citation>
    <scope>NUCLEOTIDE SEQUENCE [LARGE SCALE GENOMIC DNA]</scope>
    <source>
        <strain evidence="3 4">CCFEE 5885</strain>
    </source>
</reference>
<dbReference type="InterPro" id="IPR036188">
    <property type="entry name" value="FAD/NAD-bd_sf"/>
</dbReference>
<evidence type="ECO:0000313" key="4">
    <source>
        <dbReference type="Proteomes" id="UP001345013"/>
    </source>
</evidence>
<keyword evidence="4" id="KW-1185">Reference proteome</keyword>
<dbReference type="Proteomes" id="UP001345013">
    <property type="component" value="Unassembled WGS sequence"/>
</dbReference>
<feature type="transmembrane region" description="Helical" evidence="1">
    <location>
        <begin position="237"/>
        <end position="257"/>
    </location>
</feature>
<feature type="domain" description="Ketopantoate reductase N-terminal" evidence="2">
    <location>
        <begin position="8"/>
        <end position="138"/>
    </location>
</feature>
<keyword evidence="1" id="KW-0812">Transmembrane</keyword>
<name>A0ABR0JUN8_9EURO</name>
<organism evidence="3 4">
    <name type="scientific">Lithohypha guttulata</name>
    <dbReference type="NCBI Taxonomy" id="1690604"/>
    <lineage>
        <taxon>Eukaryota</taxon>
        <taxon>Fungi</taxon>
        <taxon>Dikarya</taxon>
        <taxon>Ascomycota</taxon>
        <taxon>Pezizomycotina</taxon>
        <taxon>Eurotiomycetes</taxon>
        <taxon>Chaetothyriomycetidae</taxon>
        <taxon>Chaetothyriales</taxon>
        <taxon>Trichomeriaceae</taxon>
        <taxon>Lithohypha</taxon>
    </lineage>
</organism>
<comment type="caution">
    <text evidence="3">The sequence shown here is derived from an EMBL/GenBank/DDBJ whole genome shotgun (WGS) entry which is preliminary data.</text>
</comment>
<accession>A0ABR0JUN8</accession>
<evidence type="ECO:0000313" key="3">
    <source>
        <dbReference type="EMBL" id="KAK5072315.1"/>
    </source>
</evidence>
<keyword evidence="1" id="KW-0472">Membrane</keyword>
<dbReference type="Pfam" id="PF02558">
    <property type="entry name" value="ApbA"/>
    <property type="match status" value="1"/>
</dbReference>
<dbReference type="Gene3D" id="3.40.50.720">
    <property type="entry name" value="NAD(P)-binding Rossmann-like Domain"/>
    <property type="match status" value="1"/>
</dbReference>
<evidence type="ECO:0000256" key="1">
    <source>
        <dbReference type="SAM" id="Phobius"/>
    </source>
</evidence>
<dbReference type="InterPro" id="IPR013332">
    <property type="entry name" value="KPR_N"/>
</dbReference>
<keyword evidence="1" id="KW-1133">Transmembrane helix</keyword>
<protein>
    <recommendedName>
        <fullName evidence="2">Ketopantoate reductase N-terminal domain-containing protein</fullName>
    </recommendedName>
</protein>
<dbReference type="SUPFAM" id="SSF51735">
    <property type="entry name" value="NAD(P)-binding Rossmann-fold domains"/>
    <property type="match status" value="1"/>
</dbReference>
<evidence type="ECO:0000259" key="2">
    <source>
        <dbReference type="Pfam" id="PF02558"/>
    </source>
</evidence>
<proteinExistence type="predicted"/>
<dbReference type="EMBL" id="JAVRRG010000328">
    <property type="protein sequence ID" value="KAK5072315.1"/>
    <property type="molecule type" value="Genomic_DNA"/>
</dbReference>